<evidence type="ECO:0000256" key="1">
    <source>
        <dbReference type="PROSITE-ProRule" id="PRU00076"/>
    </source>
</evidence>
<dbReference type="GO" id="GO:0005635">
    <property type="term" value="C:nuclear envelope"/>
    <property type="evidence" value="ECO:0007669"/>
    <property type="project" value="Ensembl"/>
</dbReference>
<accession>A0A5N4D8C3</accession>
<comment type="caution">
    <text evidence="1">Lacks conserved residue(s) required for the propagation of feature annotation.</text>
</comment>
<dbReference type="EMBL" id="JWIN03000015">
    <property type="protein sequence ID" value="KAB1267300.1"/>
    <property type="molecule type" value="Genomic_DNA"/>
</dbReference>
<dbReference type="STRING" id="9838.ENSCDRP00005010924"/>
<dbReference type="PANTHER" id="PTHR15926">
    <property type="entry name" value="ALL-TRANS RETINOIC ACID-INDUCED DIFFERENTIATION FACTOR"/>
    <property type="match status" value="1"/>
</dbReference>
<keyword evidence="1" id="KW-1015">Disulfide bond</keyword>
<sequence length="268" mass="28916">MRSSGAGGLDPAWAKALQGRGGATRASLAIAWEGRRERKMAPGRVYSDLSLVPWAAALLLVLIVERALALPEICTQCPGSVQNLSEVALYCKRTPQLMLHARCCLNQKGIILGLDLQNCSLKDPGPNFPQAHTAVIIDLQANPLQDELANAFHGFIQLQTLILPQDVNCPGGINAWDNVTYYINNQTCQGQRNLCNSTGDPEMCPENGSCAPDGPGLMQCICADGFHGYKCMRQGSFSLLVFFGILGSTTLSISILLWGTQRRKAKAS</sequence>
<evidence type="ECO:0000259" key="3">
    <source>
        <dbReference type="PROSITE" id="PS50026"/>
    </source>
</evidence>
<feature type="disulfide bond" evidence="1">
    <location>
        <begin position="222"/>
        <end position="231"/>
    </location>
</feature>
<organism evidence="4 5">
    <name type="scientific">Camelus dromedarius</name>
    <name type="common">Dromedary</name>
    <name type="synonym">Arabian camel</name>
    <dbReference type="NCBI Taxonomy" id="9838"/>
    <lineage>
        <taxon>Eukaryota</taxon>
        <taxon>Metazoa</taxon>
        <taxon>Chordata</taxon>
        <taxon>Craniata</taxon>
        <taxon>Vertebrata</taxon>
        <taxon>Euteleostomi</taxon>
        <taxon>Mammalia</taxon>
        <taxon>Eutheria</taxon>
        <taxon>Laurasiatheria</taxon>
        <taxon>Artiodactyla</taxon>
        <taxon>Tylopoda</taxon>
        <taxon>Camelidae</taxon>
        <taxon>Camelus</taxon>
    </lineage>
</organism>
<dbReference type="InterPro" id="IPR000742">
    <property type="entry name" value="EGF"/>
</dbReference>
<dbReference type="PANTHER" id="PTHR15926:SF1">
    <property type="entry name" value="ALL-TRANS RETINOIC ACID-INDUCED DIFFERENTIATION FACTOR"/>
    <property type="match status" value="1"/>
</dbReference>
<feature type="domain" description="EGF-like" evidence="3">
    <location>
        <begin position="191"/>
        <end position="232"/>
    </location>
</feature>
<dbReference type="InterPro" id="IPR042350">
    <property type="entry name" value="ATRAID"/>
</dbReference>
<dbReference type="EMBL" id="JWIN03000015">
    <property type="protein sequence ID" value="KAB1267303.1"/>
    <property type="molecule type" value="Genomic_DNA"/>
</dbReference>
<reference evidence="4" key="1">
    <citation type="submission" date="2014-12" db="EMBL/GenBank/DDBJ databases">
        <authorList>
            <person name="Fitak R."/>
            <person name="Mohandesan E."/>
            <person name="Burger P.A."/>
            <person name="Jukka C."/>
        </authorList>
    </citation>
    <scope>NUCLEOTIDE SEQUENCE</scope>
    <source>
        <strain evidence="4">Drom800</strain>
        <tissue evidence="4">Blood</tissue>
    </source>
</reference>
<keyword evidence="5" id="KW-1185">Reference proteome</keyword>
<evidence type="ECO:0000313" key="5">
    <source>
        <dbReference type="Proteomes" id="UP000299084"/>
    </source>
</evidence>
<dbReference type="GO" id="GO:0005765">
    <property type="term" value="C:lysosomal membrane"/>
    <property type="evidence" value="ECO:0007669"/>
    <property type="project" value="Ensembl"/>
</dbReference>
<keyword evidence="2" id="KW-0812">Transmembrane</keyword>
<dbReference type="AlphaFoldDB" id="A0A5N4D8C3"/>
<dbReference type="GO" id="GO:0042177">
    <property type="term" value="P:negative regulation of protein catabolic process"/>
    <property type="evidence" value="ECO:0007669"/>
    <property type="project" value="Ensembl"/>
</dbReference>
<dbReference type="GO" id="GO:0033689">
    <property type="term" value="P:negative regulation of osteoblast proliferation"/>
    <property type="evidence" value="ECO:0007669"/>
    <property type="project" value="Ensembl"/>
</dbReference>
<comment type="caution">
    <text evidence="4">The sequence shown here is derived from an EMBL/GenBank/DDBJ whole genome shotgun (WGS) entry which is preliminary data.</text>
</comment>
<keyword evidence="1" id="KW-0245">EGF-like domain</keyword>
<dbReference type="PROSITE" id="PS50026">
    <property type="entry name" value="EGF_3"/>
    <property type="match status" value="1"/>
</dbReference>
<reference evidence="4 5" key="2">
    <citation type="journal article" date="2019" name="Mol. Ecol. Resour.">
        <title>Improving Illumina assemblies with Hi-C and long reads: an example with the North African dromedary.</title>
        <authorList>
            <person name="Elbers J.P."/>
            <person name="Rogers M.F."/>
            <person name="Perelman P.L."/>
            <person name="Proskuryakova A.A."/>
            <person name="Serdyukova N.A."/>
            <person name="Johnson W.E."/>
            <person name="Horin P."/>
            <person name="Corander J."/>
            <person name="Murphy D."/>
            <person name="Burger P.A."/>
        </authorList>
    </citation>
    <scope>NUCLEOTIDE SEQUENCE [LARGE SCALE GENOMIC DNA]</scope>
    <source>
        <strain evidence="4">Drom800</strain>
        <tissue evidence="4">Blood</tissue>
    </source>
</reference>
<gene>
    <name evidence="4" type="ORF">Cadr_000017934</name>
</gene>
<proteinExistence type="predicted"/>
<dbReference type="GO" id="GO:0042910">
    <property type="term" value="F:xenobiotic transmembrane transporter activity"/>
    <property type="evidence" value="ECO:0007669"/>
    <property type="project" value="Ensembl"/>
</dbReference>
<dbReference type="GO" id="GO:0006855">
    <property type="term" value="P:xenobiotic transmembrane transport"/>
    <property type="evidence" value="ECO:0007669"/>
    <property type="project" value="Ensembl"/>
</dbReference>
<dbReference type="PROSITE" id="PS01186">
    <property type="entry name" value="EGF_2"/>
    <property type="match status" value="1"/>
</dbReference>
<keyword evidence="2" id="KW-0472">Membrane</keyword>
<name>A0A5N4D8C3_CAMDR</name>
<dbReference type="Proteomes" id="UP000299084">
    <property type="component" value="Unassembled WGS sequence"/>
</dbReference>
<evidence type="ECO:0000256" key="2">
    <source>
        <dbReference type="SAM" id="Phobius"/>
    </source>
</evidence>
<protein>
    <submittedName>
        <fullName evidence="4">All-trans retinoic acid-induced differentiation factor</fullName>
    </submittedName>
</protein>
<feature type="transmembrane region" description="Helical" evidence="2">
    <location>
        <begin position="237"/>
        <end position="258"/>
    </location>
</feature>
<dbReference type="PROSITE" id="PS00022">
    <property type="entry name" value="EGF_1"/>
    <property type="match status" value="1"/>
</dbReference>
<dbReference type="GO" id="GO:0045669">
    <property type="term" value="P:positive regulation of osteoblast differentiation"/>
    <property type="evidence" value="ECO:0007669"/>
    <property type="project" value="Ensembl"/>
</dbReference>
<dbReference type="GO" id="GO:0030501">
    <property type="term" value="P:positive regulation of bone mineralization"/>
    <property type="evidence" value="ECO:0007669"/>
    <property type="project" value="Ensembl"/>
</dbReference>
<keyword evidence="2" id="KW-1133">Transmembrane helix</keyword>
<evidence type="ECO:0000313" key="4">
    <source>
        <dbReference type="EMBL" id="KAB1267300.1"/>
    </source>
</evidence>
<dbReference type="GO" id="GO:0048471">
    <property type="term" value="C:perinuclear region of cytoplasm"/>
    <property type="evidence" value="ECO:0007669"/>
    <property type="project" value="Ensembl"/>
</dbReference>
<dbReference type="GO" id="GO:0010468">
    <property type="term" value="P:regulation of gene expression"/>
    <property type="evidence" value="ECO:0007669"/>
    <property type="project" value="Ensembl"/>
</dbReference>
<dbReference type="EMBL" id="JWIN03000015">
    <property type="protein sequence ID" value="KAB1267299.1"/>
    <property type="molecule type" value="Genomic_DNA"/>
</dbReference>